<sequence>MELNVKRRLMVTPAESTLTGIQSLSELDQIGCTTHAHGIYFYRPTTTPFQAITETLINSLSRLLVHFYPVAGRLRSLGNGRFELDCNGKGVVFVAAELNTDLVDFGDDFTPTPDFDRFLFPALDDTVPLQELPLCLLQLTKFKCGSFSLSLAMSHVVADGLATANFMMEWARLARGEPLGTVPFLDKKAYRAGAPGAQPRFDHSNDFSCLPFLLKQPSAEDLKRMKTTMISLGLGREQVEKLKKIANQDRPINLKATRPFTRYEALTAHIWRCASKARKHQDEQPTGCLVTIDSRRHLDPPLPLGYFGNGVFDVTASCYAGELLSKPLSYGASKIRSAIEMVTNDYVLSAVDYLKSQQDLTKFQYSYKASTNGGANYGGNPNIGVINWMNLPVNGTDFGWGKEIHSGPAYHKVDGDTWIIRSDKGDESLVIVVCLLEDHVEAFKKHFYDDINYSHSTPSQSQRPMSSM</sequence>
<dbReference type="PANTHER" id="PTHR31642">
    <property type="entry name" value="TRICHOTHECENE 3-O-ACETYLTRANSFERASE"/>
    <property type="match status" value="1"/>
</dbReference>
<evidence type="ECO:0000313" key="3">
    <source>
        <dbReference type="Proteomes" id="UP000237000"/>
    </source>
</evidence>
<dbReference type="Gene3D" id="3.30.559.10">
    <property type="entry name" value="Chloramphenicol acetyltransferase-like domain"/>
    <property type="match status" value="2"/>
</dbReference>
<dbReference type="AlphaFoldDB" id="A0A2P5DP00"/>
<accession>A0A2P5DP00</accession>
<dbReference type="GO" id="GO:0016747">
    <property type="term" value="F:acyltransferase activity, transferring groups other than amino-acyl groups"/>
    <property type="evidence" value="ECO:0007669"/>
    <property type="project" value="TreeGrafter"/>
</dbReference>
<comment type="caution">
    <text evidence="2">The sequence shown here is derived from an EMBL/GenBank/DDBJ whole genome shotgun (WGS) entry which is preliminary data.</text>
</comment>
<dbReference type="OrthoDB" id="1862401at2759"/>
<keyword evidence="3" id="KW-1185">Reference proteome</keyword>
<evidence type="ECO:0000313" key="2">
    <source>
        <dbReference type="EMBL" id="PON75019.1"/>
    </source>
</evidence>
<dbReference type="EMBL" id="JXTC01000258">
    <property type="protein sequence ID" value="PON75019.1"/>
    <property type="molecule type" value="Genomic_DNA"/>
</dbReference>
<reference evidence="3" key="1">
    <citation type="submission" date="2016-06" db="EMBL/GenBank/DDBJ databases">
        <title>Parallel loss of symbiosis genes in relatives of nitrogen-fixing non-legume Parasponia.</title>
        <authorList>
            <person name="Van Velzen R."/>
            <person name="Holmer R."/>
            <person name="Bu F."/>
            <person name="Rutten L."/>
            <person name="Van Zeijl A."/>
            <person name="Liu W."/>
            <person name="Santuari L."/>
            <person name="Cao Q."/>
            <person name="Sharma T."/>
            <person name="Shen D."/>
            <person name="Roswanjaya Y."/>
            <person name="Wardhani T."/>
            <person name="Kalhor M.S."/>
            <person name="Jansen J."/>
            <person name="Van den Hoogen J."/>
            <person name="Gungor B."/>
            <person name="Hartog M."/>
            <person name="Hontelez J."/>
            <person name="Verver J."/>
            <person name="Yang W.-C."/>
            <person name="Schijlen E."/>
            <person name="Repin R."/>
            <person name="Schilthuizen M."/>
            <person name="Schranz E."/>
            <person name="Heidstra R."/>
            <person name="Miyata K."/>
            <person name="Fedorova E."/>
            <person name="Kohlen W."/>
            <person name="Bisseling T."/>
            <person name="Smit S."/>
            <person name="Geurts R."/>
        </authorList>
    </citation>
    <scope>NUCLEOTIDE SEQUENCE [LARGE SCALE GENOMIC DNA]</scope>
    <source>
        <strain evidence="3">cv. RG33-2</strain>
    </source>
</reference>
<dbReference type="Proteomes" id="UP000237000">
    <property type="component" value="Unassembled WGS sequence"/>
</dbReference>
<name>A0A2P5DP00_TREOI</name>
<dbReference type="Pfam" id="PF02458">
    <property type="entry name" value="Transferase"/>
    <property type="match status" value="1"/>
</dbReference>
<dbReference type="InterPro" id="IPR023213">
    <property type="entry name" value="CAT-like_dom_sf"/>
</dbReference>
<dbReference type="InParanoid" id="A0A2P5DP00"/>
<gene>
    <name evidence="2" type="ORF">TorRG33x02_245840</name>
</gene>
<dbReference type="PANTHER" id="PTHR31642:SF324">
    <property type="entry name" value="SPERMIDINE HYDROXYCINNAMOYL TRANSFERASE"/>
    <property type="match status" value="1"/>
</dbReference>
<dbReference type="InterPro" id="IPR050317">
    <property type="entry name" value="Plant_Fungal_Acyltransferase"/>
</dbReference>
<dbReference type="STRING" id="63057.A0A2P5DP00"/>
<protein>
    <submittedName>
        <fullName evidence="2">Transferase</fullName>
    </submittedName>
</protein>
<proteinExistence type="inferred from homology"/>
<comment type="similarity">
    <text evidence="1">Belongs to the plant acyltransferase family.</text>
</comment>
<keyword evidence="2" id="KW-0808">Transferase</keyword>
<evidence type="ECO:0000256" key="1">
    <source>
        <dbReference type="ARBA" id="ARBA00009861"/>
    </source>
</evidence>
<organism evidence="2 3">
    <name type="scientific">Trema orientale</name>
    <name type="common">Charcoal tree</name>
    <name type="synonym">Celtis orientalis</name>
    <dbReference type="NCBI Taxonomy" id="63057"/>
    <lineage>
        <taxon>Eukaryota</taxon>
        <taxon>Viridiplantae</taxon>
        <taxon>Streptophyta</taxon>
        <taxon>Embryophyta</taxon>
        <taxon>Tracheophyta</taxon>
        <taxon>Spermatophyta</taxon>
        <taxon>Magnoliopsida</taxon>
        <taxon>eudicotyledons</taxon>
        <taxon>Gunneridae</taxon>
        <taxon>Pentapetalae</taxon>
        <taxon>rosids</taxon>
        <taxon>fabids</taxon>
        <taxon>Rosales</taxon>
        <taxon>Cannabaceae</taxon>
        <taxon>Trema</taxon>
    </lineage>
</organism>